<sequence>MRLFLMNPQEVISDADAARRARVSPRATRAELVVLAKAKLITRTQVTEATPPRSKNGKPGKKRVSAARLNLASPHREPLRVLLAHTGSVEGNEFLRRFRAAGKLKLLIRAGFFIGEDGSRADVLLVGDRLNKSAIERAIRVLESEIGKELSYASFETGDFLYRIGVCDKFVRDILDYPHETVFDRLGGEAQ</sequence>
<gene>
    <name evidence="2" type="ORF">A2675_03895</name>
</gene>
<organism evidence="2 3">
    <name type="scientific">Candidatus Yonathbacteria bacterium RIFCSPHIGHO2_01_FULL_51_10</name>
    <dbReference type="NCBI Taxonomy" id="1802723"/>
    <lineage>
        <taxon>Bacteria</taxon>
        <taxon>Candidatus Yonathiibacteriota</taxon>
    </lineage>
</organism>
<reference evidence="2 3" key="1">
    <citation type="journal article" date="2016" name="Nat. Commun.">
        <title>Thousands of microbial genomes shed light on interconnected biogeochemical processes in an aquifer system.</title>
        <authorList>
            <person name="Anantharaman K."/>
            <person name="Brown C.T."/>
            <person name="Hug L.A."/>
            <person name="Sharon I."/>
            <person name="Castelle C.J."/>
            <person name="Probst A.J."/>
            <person name="Thomas B.C."/>
            <person name="Singh A."/>
            <person name="Wilkins M.J."/>
            <person name="Karaoz U."/>
            <person name="Brodie E.L."/>
            <person name="Williams K.H."/>
            <person name="Hubbard S.S."/>
            <person name="Banfield J.F."/>
        </authorList>
    </citation>
    <scope>NUCLEOTIDE SEQUENCE [LARGE SCALE GENOMIC DNA]</scope>
</reference>
<evidence type="ECO:0000313" key="2">
    <source>
        <dbReference type="EMBL" id="OHA81240.1"/>
    </source>
</evidence>
<evidence type="ECO:0008006" key="4">
    <source>
        <dbReference type="Google" id="ProtNLM"/>
    </source>
</evidence>
<evidence type="ECO:0000313" key="3">
    <source>
        <dbReference type="Proteomes" id="UP000176997"/>
    </source>
</evidence>
<comment type="caution">
    <text evidence="2">The sequence shown here is derived from an EMBL/GenBank/DDBJ whole genome shotgun (WGS) entry which is preliminary data.</text>
</comment>
<dbReference type="AlphaFoldDB" id="A0A1G2S818"/>
<accession>A0A1G2S818</accession>
<protein>
    <recommendedName>
        <fullName evidence="4">Transcriptional regulator</fullName>
    </recommendedName>
</protein>
<feature type="region of interest" description="Disordered" evidence="1">
    <location>
        <begin position="45"/>
        <end position="65"/>
    </location>
</feature>
<dbReference type="Proteomes" id="UP000176997">
    <property type="component" value="Unassembled WGS sequence"/>
</dbReference>
<evidence type="ECO:0000256" key="1">
    <source>
        <dbReference type="SAM" id="MobiDB-lite"/>
    </source>
</evidence>
<proteinExistence type="predicted"/>
<feature type="compositionally biased region" description="Basic residues" evidence="1">
    <location>
        <begin position="55"/>
        <end position="65"/>
    </location>
</feature>
<name>A0A1G2S818_9BACT</name>
<dbReference type="STRING" id="1802723.A2675_03895"/>
<dbReference type="EMBL" id="MHUS01000013">
    <property type="protein sequence ID" value="OHA81240.1"/>
    <property type="molecule type" value="Genomic_DNA"/>
</dbReference>